<name>A0A1M5XUY9_9BACT</name>
<dbReference type="Proteomes" id="UP000184139">
    <property type="component" value="Unassembled WGS sequence"/>
</dbReference>
<organism evidence="1 2">
    <name type="scientific">Desulfofustis glycolicus DSM 9705</name>
    <dbReference type="NCBI Taxonomy" id="1121409"/>
    <lineage>
        <taxon>Bacteria</taxon>
        <taxon>Pseudomonadati</taxon>
        <taxon>Thermodesulfobacteriota</taxon>
        <taxon>Desulfobulbia</taxon>
        <taxon>Desulfobulbales</taxon>
        <taxon>Desulfocapsaceae</taxon>
        <taxon>Desulfofustis</taxon>
    </lineage>
</organism>
<accession>A0A1M5XUY9</accession>
<dbReference type="STRING" id="1121409.SAMN02745124_03374"/>
<proteinExistence type="predicted"/>
<evidence type="ECO:0000313" key="1">
    <source>
        <dbReference type="EMBL" id="SHI03539.1"/>
    </source>
</evidence>
<protein>
    <submittedName>
        <fullName evidence="1">Uncharacterized protein</fullName>
    </submittedName>
</protein>
<keyword evidence="2" id="KW-1185">Reference proteome</keyword>
<sequence>MRHGHHEDTQPPTFARPLLALSLLNLDMSALEAYVEELMKKNRIRTVKEEDIVRATGNASFPPFRQETLFPEESSCDRFLP</sequence>
<dbReference type="AlphaFoldDB" id="A0A1M5XUY9"/>
<reference evidence="1 2" key="1">
    <citation type="submission" date="2016-11" db="EMBL/GenBank/DDBJ databases">
        <authorList>
            <person name="Jaros S."/>
            <person name="Januszkiewicz K."/>
            <person name="Wedrychowicz H."/>
        </authorList>
    </citation>
    <scope>NUCLEOTIDE SEQUENCE [LARGE SCALE GENOMIC DNA]</scope>
    <source>
        <strain evidence="1 2">DSM 9705</strain>
    </source>
</reference>
<gene>
    <name evidence="1" type="ORF">SAMN02745124_03374</name>
</gene>
<dbReference type="RefSeq" id="WP_073377823.1">
    <property type="nucleotide sequence ID" value="NZ_FQXS01000023.1"/>
</dbReference>
<evidence type="ECO:0000313" key="2">
    <source>
        <dbReference type="Proteomes" id="UP000184139"/>
    </source>
</evidence>
<dbReference type="EMBL" id="FQXS01000023">
    <property type="protein sequence ID" value="SHI03539.1"/>
    <property type="molecule type" value="Genomic_DNA"/>
</dbReference>